<sequence>MKKKREEEVVEIAVVATGVALLVSVLKHLVPCVMKRFVPPSPFLFLLVHVVVVSIVCSSFCIHPSPTMTTSVAKRVKDGKVVDGDVEMRFQVEVVEIAEEEEDEEEDEEVNAKAEAFIAAFRRQLLFDDAKASGER</sequence>
<name>A0A0K9PHU7_ZOSMR</name>
<protein>
    <submittedName>
        <fullName evidence="2">Uncharacterized protein</fullName>
    </submittedName>
</protein>
<dbReference type="Pfam" id="PF05553">
    <property type="entry name" value="DUF761"/>
    <property type="match status" value="1"/>
</dbReference>
<organism evidence="2 3">
    <name type="scientific">Zostera marina</name>
    <name type="common">Eelgrass</name>
    <dbReference type="NCBI Taxonomy" id="29655"/>
    <lineage>
        <taxon>Eukaryota</taxon>
        <taxon>Viridiplantae</taxon>
        <taxon>Streptophyta</taxon>
        <taxon>Embryophyta</taxon>
        <taxon>Tracheophyta</taxon>
        <taxon>Spermatophyta</taxon>
        <taxon>Magnoliopsida</taxon>
        <taxon>Liliopsida</taxon>
        <taxon>Zosteraceae</taxon>
        <taxon>Zostera</taxon>
    </lineage>
</organism>
<dbReference type="Proteomes" id="UP000036987">
    <property type="component" value="Unassembled WGS sequence"/>
</dbReference>
<dbReference type="EMBL" id="LFYR01000829">
    <property type="protein sequence ID" value="KMZ68603.1"/>
    <property type="molecule type" value="Genomic_DNA"/>
</dbReference>
<feature type="transmembrane region" description="Helical" evidence="1">
    <location>
        <begin position="42"/>
        <end position="62"/>
    </location>
</feature>
<evidence type="ECO:0000256" key="1">
    <source>
        <dbReference type="SAM" id="Phobius"/>
    </source>
</evidence>
<dbReference type="InterPro" id="IPR008480">
    <property type="entry name" value="DUF761_pln"/>
</dbReference>
<comment type="caution">
    <text evidence="2">The sequence shown here is derived from an EMBL/GenBank/DDBJ whole genome shotgun (WGS) entry which is preliminary data.</text>
</comment>
<accession>A0A0K9PHU7</accession>
<dbReference type="STRING" id="29655.A0A0K9PHU7"/>
<keyword evidence="1" id="KW-1133">Transmembrane helix</keyword>
<evidence type="ECO:0000313" key="3">
    <source>
        <dbReference type="Proteomes" id="UP000036987"/>
    </source>
</evidence>
<proteinExistence type="predicted"/>
<keyword evidence="1" id="KW-0812">Transmembrane</keyword>
<reference evidence="3" key="1">
    <citation type="journal article" date="2016" name="Nature">
        <title>The genome of the seagrass Zostera marina reveals angiosperm adaptation to the sea.</title>
        <authorList>
            <person name="Olsen J.L."/>
            <person name="Rouze P."/>
            <person name="Verhelst B."/>
            <person name="Lin Y.-C."/>
            <person name="Bayer T."/>
            <person name="Collen J."/>
            <person name="Dattolo E."/>
            <person name="De Paoli E."/>
            <person name="Dittami S."/>
            <person name="Maumus F."/>
            <person name="Michel G."/>
            <person name="Kersting A."/>
            <person name="Lauritano C."/>
            <person name="Lohaus R."/>
            <person name="Toepel M."/>
            <person name="Tonon T."/>
            <person name="Vanneste K."/>
            <person name="Amirebrahimi M."/>
            <person name="Brakel J."/>
            <person name="Bostroem C."/>
            <person name="Chovatia M."/>
            <person name="Grimwood J."/>
            <person name="Jenkins J.W."/>
            <person name="Jueterbock A."/>
            <person name="Mraz A."/>
            <person name="Stam W.T."/>
            <person name="Tice H."/>
            <person name="Bornberg-Bauer E."/>
            <person name="Green P.J."/>
            <person name="Pearson G.A."/>
            <person name="Procaccini G."/>
            <person name="Duarte C.M."/>
            <person name="Schmutz J."/>
            <person name="Reusch T.B.H."/>
            <person name="Van de Peer Y."/>
        </authorList>
    </citation>
    <scope>NUCLEOTIDE SEQUENCE [LARGE SCALE GENOMIC DNA]</scope>
    <source>
        <strain evidence="3">cv. Finnish</strain>
    </source>
</reference>
<dbReference type="AlphaFoldDB" id="A0A0K9PHU7"/>
<keyword evidence="3" id="KW-1185">Reference proteome</keyword>
<keyword evidence="1" id="KW-0472">Membrane</keyword>
<gene>
    <name evidence="2" type="ORF">ZOSMA_235G00090</name>
</gene>
<feature type="transmembrane region" description="Helical" evidence="1">
    <location>
        <begin position="12"/>
        <end position="30"/>
    </location>
</feature>
<evidence type="ECO:0000313" key="2">
    <source>
        <dbReference type="EMBL" id="KMZ68603.1"/>
    </source>
</evidence>